<organism evidence="1">
    <name type="scientific">Apophua simplicipes ichnovirus</name>
    <dbReference type="NCBI Taxonomy" id="1329648"/>
    <lineage>
        <taxon>Viruses</taxon>
        <taxon>Viruses incertae sedis</taxon>
        <taxon>Polydnaviriformidae</taxon>
        <taxon>Ichnoviriform</taxon>
    </lineage>
</organism>
<name>S5DMS0_9VIRU</name>
<proteinExistence type="predicted"/>
<dbReference type="EMBL" id="KC752369">
    <property type="protein sequence ID" value="AGQ20249.1"/>
    <property type="molecule type" value="Genomic_DNA"/>
</dbReference>
<accession>S5DMS0</accession>
<reference evidence="1" key="1">
    <citation type="journal article" date="2013" name="J. Gen. Virol.">
        <title>Ultrastructural and genomic characterization of a second banchine polydnavirus confirms the existence of shared features within this ichnovirus lineage.</title>
        <authorList>
            <person name="Djoumad A."/>
            <person name="Stoltz D."/>
            <person name="Beliveau C."/>
            <person name="Boyle B."/>
            <person name="Kuhn L."/>
            <person name="Cusson M."/>
        </authorList>
    </citation>
    <scope>NUCLEOTIDE SEQUENCE</scope>
</reference>
<protein>
    <submittedName>
        <fullName evidence="1">AsIV-cont00163-ORF1</fullName>
    </submittedName>
</protein>
<evidence type="ECO:0000313" key="1">
    <source>
        <dbReference type="EMBL" id="AGQ20249.1"/>
    </source>
</evidence>
<sequence length="111" mass="13041">MHCVVDVQGFKQSGDRFVLKEFAMVTIDVETVKHLEFVVKPPYPFEYLLKEHRAANLWLTRNVHGISWDSGTISYFDQVEIKNMHIFIIGMFESINEIPMACKFMFIHMID</sequence>